<feature type="domain" description="HNH nuclease" evidence="1">
    <location>
        <begin position="125"/>
        <end position="202"/>
    </location>
</feature>
<dbReference type="Proteomes" id="UP000652219">
    <property type="component" value="Unassembled WGS sequence"/>
</dbReference>
<dbReference type="EMBL" id="WIGN01000016">
    <property type="protein sequence ID" value="KAF6818257.1"/>
    <property type="molecule type" value="Genomic_DNA"/>
</dbReference>
<comment type="caution">
    <text evidence="2">The sequence shown here is derived from an EMBL/GenBank/DDBJ whole genome shotgun (WGS) entry which is preliminary data.</text>
</comment>
<protein>
    <recommendedName>
        <fullName evidence="1">HNH nuclease domain-containing protein</fullName>
    </recommendedName>
</protein>
<evidence type="ECO:0000313" key="3">
    <source>
        <dbReference type="Proteomes" id="UP000652219"/>
    </source>
</evidence>
<accession>A0A8H6JSG2</accession>
<dbReference type="Pfam" id="PF13391">
    <property type="entry name" value="HNH_2"/>
    <property type="match status" value="1"/>
</dbReference>
<gene>
    <name evidence="2" type="ORF">CSOJ01_01898</name>
</gene>
<proteinExistence type="predicted"/>
<evidence type="ECO:0000259" key="1">
    <source>
        <dbReference type="Pfam" id="PF13391"/>
    </source>
</evidence>
<sequence>MDLTERAGIAFRNLDDLRLLFVPGEDLELQDLRLQAINKFVSRYKQAKDCREELQKLHTDLDNSPSILPSLFASFPYVDDVEEKLQVLGQLMEDGHWKATMPKQDRPGLSESARAKCLERDGARCLITKTRNPLACHIYPHASIPYVREARKLTPVLFKVWGIRFFPGVWNIMRWDNLDNPVNMISLDCRIRRQLENFRVALEPVADKSTPTKLVLRYRRLFDSMLRPRRSITTDDPYAVERSRDPRVKLRPYDNGGMELNRDPRLELRKWPREESGIGTGLDACIYDEETGQEIRDGFEFTVETDDPVERPLPDISIMRMAYMMALMITLSGSGDRDEKMADKENDEYDDSSSKLQRLYAILQSYTPTPRVLLPPPHPGLSISVQDLDEKLQVLKRFVPDGHWEWGDWRTNIETRFVSRFAWADLMPDPVESFREKLDGDETVETMG</sequence>
<reference evidence="2 3" key="1">
    <citation type="journal article" date="2020" name="Phytopathology">
        <title>Genome Sequence Resources of Colletotrichum truncatum, C. plurivorum, C. musicola, and C. sojae: Four Species Pathogenic to Soybean (Glycine max).</title>
        <authorList>
            <person name="Rogerio F."/>
            <person name="Boufleur T.R."/>
            <person name="Ciampi-Guillardi M."/>
            <person name="Sukno S.A."/>
            <person name="Thon M.R."/>
            <person name="Massola Junior N.S."/>
            <person name="Baroncelli R."/>
        </authorList>
    </citation>
    <scope>NUCLEOTIDE SEQUENCE [LARGE SCALE GENOMIC DNA]</scope>
    <source>
        <strain evidence="2 3">LFN0009</strain>
    </source>
</reference>
<name>A0A8H6JSG2_9PEZI</name>
<dbReference type="InterPro" id="IPR003615">
    <property type="entry name" value="HNH_nuc"/>
</dbReference>
<dbReference type="AlphaFoldDB" id="A0A8H6JSG2"/>
<evidence type="ECO:0000313" key="2">
    <source>
        <dbReference type="EMBL" id="KAF6818257.1"/>
    </source>
</evidence>
<keyword evidence="3" id="KW-1185">Reference proteome</keyword>
<organism evidence="2 3">
    <name type="scientific">Colletotrichum sojae</name>
    <dbReference type="NCBI Taxonomy" id="2175907"/>
    <lineage>
        <taxon>Eukaryota</taxon>
        <taxon>Fungi</taxon>
        <taxon>Dikarya</taxon>
        <taxon>Ascomycota</taxon>
        <taxon>Pezizomycotina</taxon>
        <taxon>Sordariomycetes</taxon>
        <taxon>Hypocreomycetidae</taxon>
        <taxon>Glomerellales</taxon>
        <taxon>Glomerellaceae</taxon>
        <taxon>Colletotrichum</taxon>
        <taxon>Colletotrichum orchidearum species complex</taxon>
    </lineage>
</organism>